<feature type="repeat" description="TPR" evidence="3">
    <location>
        <begin position="296"/>
        <end position="329"/>
    </location>
</feature>
<dbReference type="Pfam" id="PF14559">
    <property type="entry name" value="TPR_19"/>
    <property type="match status" value="1"/>
</dbReference>
<feature type="repeat" description="TPR" evidence="3">
    <location>
        <begin position="364"/>
        <end position="397"/>
    </location>
</feature>
<keyword evidence="2 3" id="KW-0802">TPR repeat</keyword>
<proteinExistence type="predicted"/>
<dbReference type="InterPro" id="IPR013105">
    <property type="entry name" value="TPR_2"/>
</dbReference>
<sequence>MSAKRSNELVERYEQMLSGTGSCYFDSDEIGEIAEYYESKGQLPNALHATEFGLNMHPGDVELRLKQARYLLYLDRADEARKIMAELADYSPDATLVRAELQFLDGHVKRGHEMLLSLLDSDDLSEDICFEALDIYADYDCFEGLIEFVQKAETVLPDSRELLREMAAICEDRSEYDRAIVIYNKLIDKDPYSVADWFSLAKVEALLKHYDKAIEACDFALAVKEDDEGVISFKGYCYYDSGQYDKAIEQFKEYATVTKDKSVAYELIGESYIKQEDYNNALTYFHKALEADPGNSNICYQLATCYYDLGKVREAIVCLQDTISLDERDDEAHSFLGEIFLQIGDYEKAYRHLSRSLALNADDRETLRLKGVACLHLGNYEEAIEAFEKVLKEDMYDLQTRFNLVVTYARNGNEAEAEHQVEMIDKMAHTFDLSELPPEEQKQWKNVQTAIQSLKDFLLGNIYPNHDQPEENKEPLS</sequence>
<reference evidence="4" key="1">
    <citation type="journal article" date="2021" name="PeerJ">
        <title>Extensive microbial diversity within the chicken gut microbiome revealed by metagenomics and culture.</title>
        <authorList>
            <person name="Gilroy R."/>
            <person name="Ravi A."/>
            <person name="Getino M."/>
            <person name="Pursley I."/>
            <person name="Horton D.L."/>
            <person name="Alikhan N.F."/>
            <person name="Baker D."/>
            <person name="Gharbi K."/>
            <person name="Hall N."/>
            <person name="Watson M."/>
            <person name="Adriaenssens E.M."/>
            <person name="Foster-Nyarko E."/>
            <person name="Jarju S."/>
            <person name="Secka A."/>
            <person name="Antonio M."/>
            <person name="Oren A."/>
            <person name="Chaudhuri R.R."/>
            <person name="La Ragione R."/>
            <person name="Hildebrand F."/>
            <person name="Pallen M.J."/>
        </authorList>
    </citation>
    <scope>NUCLEOTIDE SEQUENCE</scope>
    <source>
        <strain evidence="4">CHK121-7720</strain>
    </source>
</reference>
<gene>
    <name evidence="4" type="ORF">K8U91_10660</name>
</gene>
<dbReference type="InterPro" id="IPR011990">
    <property type="entry name" value="TPR-like_helical_dom_sf"/>
</dbReference>
<dbReference type="AlphaFoldDB" id="A0A921SVD5"/>
<dbReference type="InterPro" id="IPR051012">
    <property type="entry name" value="CellSynth/LPSAsmb/PSIAsmb"/>
</dbReference>
<dbReference type="PROSITE" id="PS50005">
    <property type="entry name" value="TPR"/>
    <property type="match status" value="4"/>
</dbReference>
<feature type="repeat" description="TPR" evidence="3">
    <location>
        <begin position="262"/>
        <end position="295"/>
    </location>
</feature>
<dbReference type="Pfam" id="PF07719">
    <property type="entry name" value="TPR_2"/>
    <property type="match status" value="1"/>
</dbReference>
<evidence type="ECO:0000256" key="2">
    <source>
        <dbReference type="ARBA" id="ARBA00022803"/>
    </source>
</evidence>
<name>A0A921SVD5_9BACT</name>
<evidence type="ECO:0000313" key="5">
    <source>
        <dbReference type="Proteomes" id="UP000757103"/>
    </source>
</evidence>
<dbReference type="RefSeq" id="WP_273306973.1">
    <property type="nucleotide sequence ID" value="NZ_DYUD01000027.1"/>
</dbReference>
<keyword evidence="1" id="KW-0677">Repeat</keyword>
<feature type="repeat" description="TPR" evidence="3">
    <location>
        <begin position="330"/>
        <end position="363"/>
    </location>
</feature>
<evidence type="ECO:0000313" key="4">
    <source>
        <dbReference type="EMBL" id="HJG89915.1"/>
    </source>
</evidence>
<dbReference type="PROSITE" id="PS50293">
    <property type="entry name" value="TPR_REGION"/>
    <property type="match status" value="1"/>
</dbReference>
<dbReference type="Proteomes" id="UP000757103">
    <property type="component" value="Unassembled WGS sequence"/>
</dbReference>
<evidence type="ECO:0000256" key="3">
    <source>
        <dbReference type="PROSITE-ProRule" id="PRU00339"/>
    </source>
</evidence>
<protein>
    <submittedName>
        <fullName evidence="4">Tetratricopeptide repeat protein</fullName>
    </submittedName>
</protein>
<reference evidence="4" key="2">
    <citation type="submission" date="2021-09" db="EMBL/GenBank/DDBJ databases">
        <authorList>
            <person name="Gilroy R."/>
        </authorList>
    </citation>
    <scope>NUCLEOTIDE SEQUENCE</scope>
    <source>
        <strain evidence="4">CHK121-7720</strain>
    </source>
</reference>
<accession>A0A921SVD5</accession>
<evidence type="ECO:0000256" key="1">
    <source>
        <dbReference type="ARBA" id="ARBA00022737"/>
    </source>
</evidence>
<dbReference type="Pfam" id="PF13181">
    <property type="entry name" value="TPR_8"/>
    <property type="match status" value="1"/>
</dbReference>
<dbReference type="SMART" id="SM00028">
    <property type="entry name" value="TPR"/>
    <property type="match status" value="8"/>
</dbReference>
<dbReference type="EMBL" id="DYUD01000027">
    <property type="protein sequence ID" value="HJG89915.1"/>
    <property type="molecule type" value="Genomic_DNA"/>
</dbReference>
<dbReference type="InterPro" id="IPR019734">
    <property type="entry name" value="TPR_rpt"/>
</dbReference>
<dbReference type="SUPFAM" id="SSF48452">
    <property type="entry name" value="TPR-like"/>
    <property type="match status" value="2"/>
</dbReference>
<dbReference type="PANTHER" id="PTHR45586">
    <property type="entry name" value="TPR REPEAT-CONTAINING PROTEIN PA4667"/>
    <property type="match status" value="1"/>
</dbReference>
<comment type="caution">
    <text evidence="4">The sequence shown here is derived from an EMBL/GenBank/DDBJ whole genome shotgun (WGS) entry which is preliminary data.</text>
</comment>
<dbReference type="PANTHER" id="PTHR45586:SF1">
    <property type="entry name" value="LIPOPOLYSACCHARIDE ASSEMBLY PROTEIN B"/>
    <property type="match status" value="1"/>
</dbReference>
<dbReference type="Gene3D" id="1.25.40.10">
    <property type="entry name" value="Tetratricopeptide repeat domain"/>
    <property type="match status" value="3"/>
</dbReference>
<organism evidence="4 5">
    <name type="scientific">Barnesiella viscericola</name>
    <dbReference type="NCBI Taxonomy" id="397865"/>
    <lineage>
        <taxon>Bacteria</taxon>
        <taxon>Pseudomonadati</taxon>
        <taxon>Bacteroidota</taxon>
        <taxon>Bacteroidia</taxon>
        <taxon>Bacteroidales</taxon>
        <taxon>Barnesiellaceae</taxon>
        <taxon>Barnesiella</taxon>
    </lineage>
</organism>